<protein>
    <submittedName>
        <fullName evidence="5">Cysteine ligase BshC</fullName>
    </submittedName>
</protein>
<dbReference type="Pfam" id="PF10079">
    <property type="entry name" value="Rossmann-like_BshC"/>
    <property type="match status" value="2"/>
</dbReference>
<dbReference type="EMBL" id="BRXS01000006">
    <property type="protein sequence ID" value="GLC27198.1"/>
    <property type="molecule type" value="Genomic_DNA"/>
</dbReference>
<name>A0AA37QHZ7_9BACT</name>
<feature type="domain" description="Bacillithiol biosynthesis BshC C-terminal coiled-coil" evidence="4">
    <location>
        <begin position="393"/>
        <end position="539"/>
    </location>
</feature>
<feature type="compositionally biased region" description="Basic and acidic residues" evidence="2">
    <location>
        <begin position="1"/>
        <end position="14"/>
    </location>
</feature>
<evidence type="ECO:0000256" key="1">
    <source>
        <dbReference type="SAM" id="Coils"/>
    </source>
</evidence>
<feature type="region of interest" description="Disordered" evidence="2">
    <location>
        <begin position="1"/>
        <end position="31"/>
    </location>
</feature>
<reference evidence="5" key="1">
    <citation type="submission" date="2022-08" db="EMBL/GenBank/DDBJ databases">
        <title>Draft genome sequencing of Roseisolibacter agri AW1220.</title>
        <authorList>
            <person name="Tobiishi Y."/>
            <person name="Tonouchi A."/>
        </authorList>
    </citation>
    <scope>NUCLEOTIDE SEQUENCE</scope>
    <source>
        <strain evidence="5">AW1220</strain>
    </source>
</reference>
<keyword evidence="1" id="KW-0175">Coiled coil</keyword>
<gene>
    <name evidence="5" type="primary">bshC</name>
    <name evidence="5" type="ORF">rosag_37110</name>
</gene>
<dbReference type="GO" id="GO:0016874">
    <property type="term" value="F:ligase activity"/>
    <property type="evidence" value="ECO:0007669"/>
    <property type="project" value="UniProtKB-KW"/>
</dbReference>
<keyword evidence="6" id="KW-1185">Reference proteome</keyword>
<feature type="domain" description="Bacillithiol biosynthesis BshC N-terminal Rossmann-like" evidence="3">
    <location>
        <begin position="340"/>
        <end position="390"/>
    </location>
</feature>
<feature type="domain" description="Bacillithiol biosynthesis BshC N-terminal Rossmann-like" evidence="3">
    <location>
        <begin position="100"/>
        <end position="318"/>
    </location>
</feature>
<dbReference type="InterPro" id="IPR055399">
    <property type="entry name" value="CC_BshC"/>
</dbReference>
<keyword evidence="5" id="KW-0436">Ligase</keyword>
<dbReference type="AlphaFoldDB" id="A0AA37QHZ7"/>
<feature type="compositionally biased region" description="Low complexity" evidence="2">
    <location>
        <begin position="15"/>
        <end position="31"/>
    </location>
</feature>
<evidence type="ECO:0000313" key="6">
    <source>
        <dbReference type="Proteomes" id="UP001161325"/>
    </source>
</evidence>
<proteinExistence type="predicted"/>
<dbReference type="Pfam" id="PF24850">
    <property type="entry name" value="CC_BshC"/>
    <property type="match status" value="1"/>
</dbReference>
<dbReference type="Proteomes" id="UP001161325">
    <property type="component" value="Unassembled WGS sequence"/>
</dbReference>
<sequence>MSRDGERVVSERSHASAAPARAPGPATSPRADVGVAVRTEPLGGSPLARAALAGTLPHAWYPPMPTGTAEWRLHADAVRLQFSAGAWFELLRPAFDVSGEAAARLERSAAGAGIVVTTGQQPGLFGGPLYTLSKAISARALADALEERTGLPVAPVFWAATDDADFEEARGTVVALDGAVRTLRLEAEPIEGTPMSAVPMGDDVRPLFDVLARAAGSAAFVEALDAARAAYVPGATVGDAYVRLLRALLEPLGIAVIDASHPAVREAGFNLLRRALMQSAAIETALAQRTAAIEAAGFAPQVPDVAGRTLVFRDDADGRKARVAVADARAIVPSVKRGSLGPNVLLRPVMERSILPTVAYVAGPGEYAYFAQVSAVATALGVPQPLAVPRWSVTIVEPHVRRALDHLGLDVDDLRHPHAPEADLARRAMPAAVSQALDAVRDAVARATDALREHDEARALLPAPAVEGAARSLEHRIQRLERRYLAALKRRDDVETRALAVARSALFPDGVRQERALNALPLVARHGPALLDAMLAAARTHADALVDGTTRA</sequence>
<organism evidence="5 6">
    <name type="scientific">Roseisolibacter agri</name>
    <dbReference type="NCBI Taxonomy" id="2014610"/>
    <lineage>
        <taxon>Bacteria</taxon>
        <taxon>Pseudomonadati</taxon>
        <taxon>Gemmatimonadota</taxon>
        <taxon>Gemmatimonadia</taxon>
        <taxon>Gemmatimonadales</taxon>
        <taxon>Gemmatimonadaceae</taxon>
        <taxon>Roseisolibacter</taxon>
    </lineage>
</organism>
<comment type="caution">
    <text evidence="5">The sequence shown here is derived from an EMBL/GenBank/DDBJ whole genome shotgun (WGS) entry which is preliminary data.</text>
</comment>
<evidence type="ECO:0000313" key="5">
    <source>
        <dbReference type="EMBL" id="GLC27198.1"/>
    </source>
</evidence>
<dbReference type="InterPro" id="IPR055398">
    <property type="entry name" value="Rossmann-like_BshC"/>
</dbReference>
<feature type="coiled-coil region" evidence="1">
    <location>
        <begin position="437"/>
        <end position="497"/>
    </location>
</feature>
<accession>A0AA37QHZ7</accession>
<evidence type="ECO:0000259" key="4">
    <source>
        <dbReference type="Pfam" id="PF24850"/>
    </source>
</evidence>
<evidence type="ECO:0000256" key="2">
    <source>
        <dbReference type="SAM" id="MobiDB-lite"/>
    </source>
</evidence>
<evidence type="ECO:0000259" key="3">
    <source>
        <dbReference type="Pfam" id="PF10079"/>
    </source>
</evidence>